<comment type="caution">
    <text evidence="8">The sequence shown here is derived from an EMBL/GenBank/DDBJ whole genome shotgun (WGS) entry which is preliminary data.</text>
</comment>
<feature type="region of interest" description="Disordered" evidence="6">
    <location>
        <begin position="333"/>
        <end position="352"/>
    </location>
</feature>
<name>A0ABW3BC80_9ACTN</name>
<accession>A0ABW3BC80</accession>
<dbReference type="EMBL" id="JBHTHR010000086">
    <property type="protein sequence ID" value="MFD0800705.1"/>
    <property type="molecule type" value="Genomic_DNA"/>
</dbReference>
<feature type="compositionally biased region" description="Basic and acidic residues" evidence="6">
    <location>
        <begin position="839"/>
        <end position="853"/>
    </location>
</feature>
<dbReference type="Pfam" id="PF07669">
    <property type="entry name" value="Eco57I"/>
    <property type="match status" value="1"/>
</dbReference>
<sequence length="1684" mass="189732">MSYDSLVNRGDYFSAHYLAEVLPKSLKGKGGLWREWDEREKQERERAKREDDRARPVTPRGRLRGLKTRYFNDRPYFADYLEDLREGAAPRADDAAAYRKRLHELHRDVLDALGFTPPENDRGERDGQDKQDARDKQAERRERAEGEGRAVPVEREFAVGGGEPVRVPLARNEPAFAAIECGWAPDTDAAMDPDQAGRLLDPVEVGSRERIEHGTALASWMLNNDPELRYVLILAGGVVILADQATWGEGRYLAANLDIALGRGDDAELGTIAALFGADTLLPPEEGGAERMNALLEASRNHAVGVSSELREGLRDSVEIIANEVLDRLREQGVSPSRIPEPDRGAEDAPTDFAGELARESLRYLYRILFLLYAEARPELGVVPADDESYVQGYSLSRLGELAWRDLGGAESRTGFHLYESLDLLFTMVNEGHRPRGGASAEGGSEGEGLRFEALRADLFNPERTRLIGNTRLAHPDFDSDDPASPRLDTRLRNEALYRVLRLLMLSRGRRKERGGFISYAQLGINQLGAVYEGLMSYTGFIAGEELYEVAKNGDPKDGSWLVPGPALEDYPDDVRVFARDEDGRRTEQLVRYRPGSFVYRLAGRDRETSASYYTPESLTRTTVQLTLRERLDQDGETTPARELLDWTICEPALGSGAFLNEAINQVAEEYLRRRRREVEEAGEQDRYEPLTPENFKEKLQAVKAYIALHNSYGVDLNTTAVELAEVSLWLNVMHPGMQAPWFGLHLRRGNSLVGCGRRTYAPASLKKAAWLKEAPQDVPLASAQLPEGHIHHFLLPARRWAAVADERDAKELAPDDVQRLKDWRKAITKAPGTTKPQKPKDGTRGAPKESQVKRLQGLARRVEYLWGLVVRRLEISEWEISRRVDVWGADDLRHPDDAVPREKVLEDLTAQGTPYWRLKTLMDAWCALWFWPVERAGLLDGSDEEYARLGQAPEVSQPGGGDRSLSGGPRAVPLADLDAWLEFAEALVGRADVPEGSLVAEFGSLSDLDSYEDELPSWTGMEDEYRLPERFPWLKTVEEIAQRHGFFHWELQFAHVFRRGGFDVQVGNPPWVRPRWDEDTVLAELNPWFSLISKIPVELKNERKSGLLEISENLKFFLRELSDTAGMSEYLSDESTYPLLVGTQPDLYRAFMCRVWGSLRGLGSAGLIHPDTHFGGTKEGSLRASSYSHLRLRALFVNANQWAFPKPVGDNTKFGVHVYGAAQEVNFIAINWLYAPSVVVESLDHDGTGPLPGVKHEGKWDMRPHRGRLIHVDNSLLAEWHQLTGFTSYPVDQTPMLYPVTTAEVQATRALAGYAHRLREYKPYISRGFDEANAKKDGLIRWDTSQAESLESSIIQGPHFVQATPFAQVPRNPCSSTNDWYVWNLIDLPVDAVSITNYKRACGLDEYIAALDVWGDYRYTEYFRLAWRRQIPFNTERSLFAALIPPGPAHVDAVHTLALESNQETALNAGFWAALPLDYLLRITGRADLRNAEVMKMPAPSSAHPLAAPLLLRVLRLNCLTDAYAPLWRELYDLLWTREKWAVDWPGLAPLAEVGPEWNSASPLRTERERRAALVELDALVSVWLGLDSDELLAVYRSRYPVLAEREESIWFDANGCKIAASHHTFGYGQTKDHYIQLQKHLESPGTEPVPEGYEAPFYKAEREEEYRQAHAVFSERLRAASS</sequence>
<keyword evidence="3" id="KW-0808">Transferase</keyword>
<comment type="catalytic activity">
    <reaction evidence="5">
        <text>a 2'-deoxyadenosine in DNA + S-adenosyl-L-methionine = an N(6)-methyl-2'-deoxyadenosine in DNA + S-adenosyl-L-homocysteine + H(+)</text>
        <dbReference type="Rhea" id="RHEA:15197"/>
        <dbReference type="Rhea" id="RHEA-COMP:12418"/>
        <dbReference type="Rhea" id="RHEA-COMP:12419"/>
        <dbReference type="ChEBI" id="CHEBI:15378"/>
        <dbReference type="ChEBI" id="CHEBI:57856"/>
        <dbReference type="ChEBI" id="CHEBI:59789"/>
        <dbReference type="ChEBI" id="CHEBI:90615"/>
        <dbReference type="ChEBI" id="CHEBI:90616"/>
        <dbReference type="EC" id="2.1.1.72"/>
    </reaction>
</comment>
<dbReference type="Gene3D" id="3.40.50.150">
    <property type="entry name" value="Vaccinia Virus protein VP39"/>
    <property type="match status" value="2"/>
</dbReference>
<feature type="region of interest" description="Disordered" evidence="6">
    <location>
        <begin position="37"/>
        <end position="60"/>
    </location>
</feature>
<feature type="domain" description="Type II methyltransferase M.TaqI-like" evidence="7">
    <location>
        <begin position="1037"/>
        <end position="1076"/>
    </location>
</feature>
<dbReference type="SUPFAM" id="SSF53335">
    <property type="entry name" value="S-adenosyl-L-methionine-dependent methyltransferases"/>
    <property type="match status" value="1"/>
</dbReference>
<proteinExistence type="predicted"/>
<gene>
    <name evidence="8" type="ORF">ACFQZU_05145</name>
</gene>
<feature type="compositionally biased region" description="Basic and acidic residues" evidence="6">
    <location>
        <begin position="37"/>
        <end position="55"/>
    </location>
</feature>
<dbReference type="Proteomes" id="UP001596956">
    <property type="component" value="Unassembled WGS sequence"/>
</dbReference>
<dbReference type="EC" id="2.1.1.72" evidence="1"/>
<dbReference type="GO" id="GO:0032259">
    <property type="term" value="P:methylation"/>
    <property type="evidence" value="ECO:0007669"/>
    <property type="project" value="UniProtKB-KW"/>
</dbReference>
<evidence type="ECO:0000256" key="2">
    <source>
        <dbReference type="ARBA" id="ARBA00022603"/>
    </source>
</evidence>
<protein>
    <recommendedName>
        <fullName evidence="1">site-specific DNA-methyltransferase (adenine-specific)</fullName>
        <ecNumber evidence="1">2.1.1.72</ecNumber>
    </recommendedName>
</protein>
<evidence type="ECO:0000259" key="7">
    <source>
        <dbReference type="Pfam" id="PF07669"/>
    </source>
</evidence>
<keyword evidence="9" id="KW-1185">Reference proteome</keyword>
<evidence type="ECO:0000256" key="4">
    <source>
        <dbReference type="ARBA" id="ARBA00022691"/>
    </source>
</evidence>
<dbReference type="InterPro" id="IPR029063">
    <property type="entry name" value="SAM-dependent_MTases_sf"/>
</dbReference>
<reference evidence="9" key="1">
    <citation type="journal article" date="2019" name="Int. J. Syst. Evol. Microbiol.">
        <title>The Global Catalogue of Microorganisms (GCM) 10K type strain sequencing project: providing services to taxonomists for standard genome sequencing and annotation.</title>
        <authorList>
            <consortium name="The Broad Institute Genomics Platform"/>
            <consortium name="The Broad Institute Genome Sequencing Center for Infectious Disease"/>
            <person name="Wu L."/>
            <person name="Ma J."/>
        </authorList>
    </citation>
    <scope>NUCLEOTIDE SEQUENCE [LARGE SCALE GENOMIC DNA]</scope>
    <source>
        <strain evidence="9">CCUG 63369</strain>
    </source>
</reference>
<evidence type="ECO:0000256" key="1">
    <source>
        <dbReference type="ARBA" id="ARBA00011900"/>
    </source>
</evidence>
<dbReference type="InterPro" id="IPR050953">
    <property type="entry name" value="N4_N6_ade-DNA_methylase"/>
</dbReference>
<evidence type="ECO:0000313" key="9">
    <source>
        <dbReference type="Proteomes" id="UP001596956"/>
    </source>
</evidence>
<evidence type="ECO:0000256" key="6">
    <source>
        <dbReference type="SAM" id="MobiDB-lite"/>
    </source>
</evidence>
<keyword evidence="4" id="KW-0949">S-adenosyl-L-methionine</keyword>
<evidence type="ECO:0000313" key="8">
    <source>
        <dbReference type="EMBL" id="MFD0800705.1"/>
    </source>
</evidence>
<dbReference type="PANTHER" id="PTHR33841:SF1">
    <property type="entry name" value="DNA METHYLTRANSFERASE A"/>
    <property type="match status" value="1"/>
</dbReference>
<organism evidence="8 9">
    <name type="scientific">Streptomonospora algeriensis</name>
    <dbReference type="NCBI Taxonomy" id="995084"/>
    <lineage>
        <taxon>Bacteria</taxon>
        <taxon>Bacillati</taxon>
        <taxon>Actinomycetota</taxon>
        <taxon>Actinomycetes</taxon>
        <taxon>Streptosporangiales</taxon>
        <taxon>Nocardiopsidaceae</taxon>
        <taxon>Streptomonospora</taxon>
    </lineage>
</organism>
<feature type="compositionally biased region" description="Basic and acidic residues" evidence="6">
    <location>
        <begin position="119"/>
        <end position="152"/>
    </location>
</feature>
<dbReference type="GO" id="GO:0008168">
    <property type="term" value="F:methyltransferase activity"/>
    <property type="evidence" value="ECO:0007669"/>
    <property type="project" value="UniProtKB-KW"/>
</dbReference>
<keyword evidence="2 8" id="KW-0489">Methyltransferase</keyword>
<dbReference type="InterPro" id="IPR011639">
    <property type="entry name" value="MethylTrfase_TaqI-like_dom"/>
</dbReference>
<feature type="region of interest" description="Disordered" evidence="6">
    <location>
        <begin position="111"/>
        <end position="152"/>
    </location>
</feature>
<evidence type="ECO:0000256" key="5">
    <source>
        <dbReference type="ARBA" id="ARBA00047942"/>
    </source>
</evidence>
<evidence type="ECO:0000256" key="3">
    <source>
        <dbReference type="ARBA" id="ARBA00022679"/>
    </source>
</evidence>
<dbReference type="PANTHER" id="PTHR33841">
    <property type="entry name" value="DNA METHYLTRANSFERASE YEEA-RELATED"/>
    <property type="match status" value="1"/>
</dbReference>
<feature type="region of interest" description="Disordered" evidence="6">
    <location>
        <begin position="827"/>
        <end position="853"/>
    </location>
</feature>